<keyword evidence="9" id="KW-0812">Transmembrane</keyword>
<proteinExistence type="predicted"/>
<dbReference type="PANTHER" id="PTHR24421:SF10">
    <property type="entry name" value="NITRATE_NITRITE SENSOR PROTEIN NARQ"/>
    <property type="match status" value="1"/>
</dbReference>
<feature type="transmembrane region" description="Helical" evidence="9">
    <location>
        <begin position="181"/>
        <end position="203"/>
    </location>
</feature>
<evidence type="ECO:0000256" key="2">
    <source>
        <dbReference type="ARBA" id="ARBA00012438"/>
    </source>
</evidence>
<evidence type="ECO:0000256" key="4">
    <source>
        <dbReference type="ARBA" id="ARBA00022679"/>
    </source>
</evidence>
<organism evidence="11 12">
    <name type="scientific">Rhodococcus erythropolis</name>
    <name type="common">Arthrobacter picolinophilus</name>
    <dbReference type="NCBI Taxonomy" id="1833"/>
    <lineage>
        <taxon>Bacteria</taxon>
        <taxon>Bacillati</taxon>
        <taxon>Actinomycetota</taxon>
        <taxon>Actinomycetes</taxon>
        <taxon>Mycobacteriales</taxon>
        <taxon>Nocardiaceae</taxon>
        <taxon>Rhodococcus</taxon>
        <taxon>Rhodococcus erythropolis group</taxon>
    </lineage>
</organism>
<dbReference type="PANTHER" id="PTHR24421">
    <property type="entry name" value="NITRATE/NITRITE SENSOR PROTEIN NARX-RELATED"/>
    <property type="match status" value="1"/>
</dbReference>
<feature type="transmembrane region" description="Helical" evidence="9">
    <location>
        <begin position="143"/>
        <end position="161"/>
    </location>
</feature>
<feature type="transmembrane region" description="Helical" evidence="9">
    <location>
        <begin position="122"/>
        <end position="138"/>
    </location>
</feature>
<keyword evidence="9" id="KW-1133">Transmembrane helix</keyword>
<keyword evidence="9" id="KW-0472">Membrane</keyword>
<keyword evidence="5" id="KW-0547">Nucleotide-binding</keyword>
<dbReference type="GO" id="GO:0046983">
    <property type="term" value="F:protein dimerization activity"/>
    <property type="evidence" value="ECO:0007669"/>
    <property type="project" value="InterPro"/>
</dbReference>
<accession>A0A6G9CNB3</accession>
<dbReference type="GO" id="GO:0016020">
    <property type="term" value="C:membrane"/>
    <property type="evidence" value="ECO:0007669"/>
    <property type="project" value="InterPro"/>
</dbReference>
<keyword evidence="4" id="KW-0808">Transferase</keyword>
<comment type="catalytic activity">
    <reaction evidence="1">
        <text>ATP + protein L-histidine = ADP + protein N-phospho-L-histidine.</text>
        <dbReference type="EC" id="2.7.13.3"/>
    </reaction>
</comment>
<evidence type="ECO:0000259" key="10">
    <source>
        <dbReference type="Pfam" id="PF07730"/>
    </source>
</evidence>
<evidence type="ECO:0000256" key="8">
    <source>
        <dbReference type="ARBA" id="ARBA00023012"/>
    </source>
</evidence>
<evidence type="ECO:0000313" key="12">
    <source>
        <dbReference type="Proteomes" id="UP000502345"/>
    </source>
</evidence>
<gene>
    <name evidence="11" type="ORF">G9444_1098</name>
</gene>
<feature type="transmembrane region" description="Helical" evidence="9">
    <location>
        <begin position="75"/>
        <end position="92"/>
    </location>
</feature>
<keyword evidence="6 11" id="KW-0418">Kinase</keyword>
<name>A0A6G9CNB3_RHOER</name>
<dbReference type="RefSeq" id="WP_256922331.1">
    <property type="nucleotide sequence ID" value="NZ_FMVB01000012.1"/>
</dbReference>
<dbReference type="InterPro" id="IPR036890">
    <property type="entry name" value="HATPase_C_sf"/>
</dbReference>
<dbReference type="InterPro" id="IPR050482">
    <property type="entry name" value="Sensor_HK_TwoCompSys"/>
</dbReference>
<dbReference type="CDD" id="cd16917">
    <property type="entry name" value="HATPase_UhpB-NarQ-NarX-like"/>
    <property type="match status" value="1"/>
</dbReference>
<dbReference type="InterPro" id="IPR011712">
    <property type="entry name" value="Sig_transdc_His_kin_sub3_dim/P"/>
</dbReference>
<dbReference type="EC" id="2.7.13.3" evidence="2"/>
<keyword evidence="3" id="KW-0597">Phosphoprotein</keyword>
<evidence type="ECO:0000256" key="6">
    <source>
        <dbReference type="ARBA" id="ARBA00022777"/>
    </source>
</evidence>
<evidence type="ECO:0000256" key="1">
    <source>
        <dbReference type="ARBA" id="ARBA00000085"/>
    </source>
</evidence>
<dbReference type="GO" id="GO:0005524">
    <property type="term" value="F:ATP binding"/>
    <property type="evidence" value="ECO:0007669"/>
    <property type="project" value="UniProtKB-KW"/>
</dbReference>
<dbReference type="AlphaFoldDB" id="A0A6G9CNB3"/>
<feature type="transmembrane region" description="Helical" evidence="9">
    <location>
        <begin position="99"/>
        <end position="116"/>
    </location>
</feature>
<dbReference type="GO" id="GO:0000155">
    <property type="term" value="F:phosphorelay sensor kinase activity"/>
    <property type="evidence" value="ECO:0007669"/>
    <property type="project" value="InterPro"/>
</dbReference>
<reference evidence="11 12" key="1">
    <citation type="submission" date="2020-03" db="EMBL/GenBank/DDBJ databases">
        <title>Screen low temperature-resistant strains for efficient degradation of petroleum hydrocarbons under the low temperature.</title>
        <authorList>
            <person name="Wang Y."/>
            <person name="Chen J."/>
        </authorList>
    </citation>
    <scope>NUCLEOTIDE SEQUENCE [LARGE SCALE GENOMIC DNA]</scope>
    <source>
        <strain evidence="11 12">KB1</strain>
    </source>
</reference>
<keyword evidence="7" id="KW-0067">ATP-binding</keyword>
<dbReference type="EMBL" id="CP050124">
    <property type="protein sequence ID" value="QIP38342.1"/>
    <property type="molecule type" value="Genomic_DNA"/>
</dbReference>
<feature type="domain" description="Signal transduction histidine kinase subgroup 3 dimerisation and phosphoacceptor" evidence="10">
    <location>
        <begin position="234"/>
        <end position="297"/>
    </location>
</feature>
<dbReference type="Gene3D" id="1.20.5.1930">
    <property type="match status" value="1"/>
</dbReference>
<protein>
    <recommendedName>
        <fullName evidence="2">histidine kinase</fullName>
        <ecNumber evidence="2">2.7.13.3</ecNumber>
    </recommendedName>
</protein>
<dbReference type="Gene3D" id="3.30.565.10">
    <property type="entry name" value="Histidine kinase-like ATPase, C-terminal domain"/>
    <property type="match status" value="1"/>
</dbReference>
<feature type="transmembrane region" description="Helical" evidence="9">
    <location>
        <begin position="36"/>
        <end position="55"/>
    </location>
</feature>
<evidence type="ECO:0000256" key="7">
    <source>
        <dbReference type="ARBA" id="ARBA00022840"/>
    </source>
</evidence>
<evidence type="ECO:0000256" key="9">
    <source>
        <dbReference type="SAM" id="Phobius"/>
    </source>
</evidence>
<keyword evidence="8" id="KW-0902">Two-component regulatory system</keyword>
<evidence type="ECO:0000256" key="3">
    <source>
        <dbReference type="ARBA" id="ARBA00022553"/>
    </source>
</evidence>
<sequence>MNVNHRMRNGEWMFDSAGQNVSGQALASRGWGRFNLNNPATAAVIVGLLSVPWVFGLASLKTEPETSNRVLSDPGTVVGIMGFLTVLTVVACARRRYPIAYYLLTLAGSGGLMLFLGSRSLGATPLFWFAIMAVSIRVSGMRLVGLLVLGMAMDVILAMYLTERDGLTVAEVQVGELPHLFLEPAANTVTSFLVVAAMGKIVARLRKQAVENSQAVADLHRDRERKIANAVVAERQDMARELHDVAAHHMTGMIIQARAADKFFSSNPEQAQALLGGVIEQGQRALNSLRQIVGILRLGEEDPDFPTPMVSDIDELVDDCRRTISSISLEKVGRFDDLDSGVQLTCYRIVQEALSNVLRHAPGSESKVCLSREAGAVRVRVINTLGNARPSSDGQNLGIVGMRERATLMGGQLDAGPNSEGEWAVQALVPVNGRINA</sequence>
<dbReference type="Proteomes" id="UP000502345">
    <property type="component" value="Chromosome"/>
</dbReference>
<evidence type="ECO:0000256" key="5">
    <source>
        <dbReference type="ARBA" id="ARBA00022741"/>
    </source>
</evidence>
<dbReference type="SUPFAM" id="SSF55874">
    <property type="entry name" value="ATPase domain of HSP90 chaperone/DNA topoisomerase II/histidine kinase"/>
    <property type="match status" value="1"/>
</dbReference>
<evidence type="ECO:0000313" key="11">
    <source>
        <dbReference type="EMBL" id="QIP38342.1"/>
    </source>
</evidence>
<dbReference type="Pfam" id="PF07730">
    <property type="entry name" value="HisKA_3"/>
    <property type="match status" value="1"/>
</dbReference>